<comment type="caution">
    <text evidence="2">The sequence shown here is derived from an EMBL/GenBank/DDBJ whole genome shotgun (WGS) entry which is preliminary data.</text>
</comment>
<sequence>MSSYIYVEKYCIIKARKTVRNYIRPCVKCQRFTSKRCDANPGILPNDRDLARVEKLIPARDGQIGLAVIKTANSEFLRPVQRLFRLDTDSPVLSVAVDSTSVITKSSRLAKPPVHL</sequence>
<dbReference type="AlphaFoldDB" id="A0A8X6XXH2"/>
<evidence type="ECO:0000313" key="2">
    <source>
        <dbReference type="EMBL" id="GFY60494.1"/>
    </source>
</evidence>
<accession>A0A8X6XXH2</accession>
<evidence type="ECO:0000313" key="3">
    <source>
        <dbReference type="Proteomes" id="UP000886998"/>
    </source>
</evidence>
<keyword evidence="3" id="KW-1185">Reference proteome</keyword>
<proteinExistence type="predicted"/>
<organism evidence="2 3">
    <name type="scientific">Trichonephila inaurata madagascariensis</name>
    <dbReference type="NCBI Taxonomy" id="2747483"/>
    <lineage>
        <taxon>Eukaryota</taxon>
        <taxon>Metazoa</taxon>
        <taxon>Ecdysozoa</taxon>
        <taxon>Arthropoda</taxon>
        <taxon>Chelicerata</taxon>
        <taxon>Arachnida</taxon>
        <taxon>Araneae</taxon>
        <taxon>Araneomorphae</taxon>
        <taxon>Entelegynae</taxon>
        <taxon>Araneoidea</taxon>
        <taxon>Nephilidae</taxon>
        <taxon>Trichonephila</taxon>
        <taxon>Trichonephila inaurata</taxon>
    </lineage>
</organism>
<name>A0A8X6XXH2_9ARAC</name>
<dbReference type="EMBL" id="BMAV01013177">
    <property type="protein sequence ID" value="GFY60494.1"/>
    <property type="molecule type" value="Genomic_DNA"/>
</dbReference>
<reference evidence="2" key="1">
    <citation type="submission" date="2020-08" db="EMBL/GenBank/DDBJ databases">
        <title>Multicomponent nature underlies the extraordinary mechanical properties of spider dragline silk.</title>
        <authorList>
            <person name="Kono N."/>
            <person name="Nakamura H."/>
            <person name="Mori M."/>
            <person name="Yoshida Y."/>
            <person name="Ohtoshi R."/>
            <person name="Malay A.D."/>
            <person name="Moran D.A.P."/>
            <person name="Tomita M."/>
            <person name="Numata K."/>
            <person name="Arakawa K."/>
        </authorList>
    </citation>
    <scope>NUCLEOTIDE SEQUENCE</scope>
</reference>
<evidence type="ECO:0000259" key="1">
    <source>
        <dbReference type="Pfam" id="PF18701"/>
    </source>
</evidence>
<feature type="domain" description="DUF5641" evidence="1">
    <location>
        <begin position="44"/>
        <end position="85"/>
    </location>
</feature>
<gene>
    <name evidence="2" type="ORF">TNIN_358861</name>
</gene>
<dbReference type="InterPro" id="IPR040676">
    <property type="entry name" value="DUF5641"/>
</dbReference>
<protein>
    <recommendedName>
        <fullName evidence="1">DUF5641 domain-containing protein</fullName>
    </recommendedName>
</protein>
<dbReference type="Pfam" id="PF18701">
    <property type="entry name" value="DUF5641"/>
    <property type="match status" value="1"/>
</dbReference>
<dbReference type="Proteomes" id="UP000886998">
    <property type="component" value="Unassembled WGS sequence"/>
</dbReference>